<name>A0A941EZ20_9ACTN</name>
<proteinExistence type="predicted"/>
<dbReference type="EMBL" id="JAGSOG010000227">
    <property type="protein sequence ID" value="MBR7837744.1"/>
    <property type="molecule type" value="Genomic_DNA"/>
</dbReference>
<gene>
    <name evidence="2" type="ORF">KDL01_30990</name>
</gene>
<dbReference type="AlphaFoldDB" id="A0A941EZ20"/>
<accession>A0A941EZ20</accession>
<reference evidence="2" key="1">
    <citation type="submission" date="2021-04" db="EMBL/GenBank/DDBJ databases">
        <title>Genome based classification of Actinospica acidithermotolerans sp. nov., an actinobacterium isolated from an Indonesian hot spring.</title>
        <authorList>
            <person name="Kusuma A.B."/>
            <person name="Putra K.E."/>
            <person name="Nafisah S."/>
            <person name="Loh J."/>
            <person name="Nouioui I."/>
            <person name="Goodfellow M."/>
        </authorList>
    </citation>
    <scope>NUCLEOTIDE SEQUENCE</scope>
    <source>
        <strain evidence="2">CSCA 57</strain>
    </source>
</reference>
<evidence type="ECO:0000313" key="3">
    <source>
        <dbReference type="Proteomes" id="UP000675781"/>
    </source>
</evidence>
<feature type="region of interest" description="Disordered" evidence="1">
    <location>
        <begin position="19"/>
        <end position="38"/>
    </location>
</feature>
<organism evidence="2 3">
    <name type="scientific">Actinospica durhamensis</name>
    <dbReference type="NCBI Taxonomy" id="1508375"/>
    <lineage>
        <taxon>Bacteria</taxon>
        <taxon>Bacillati</taxon>
        <taxon>Actinomycetota</taxon>
        <taxon>Actinomycetes</taxon>
        <taxon>Catenulisporales</taxon>
        <taxon>Actinospicaceae</taxon>
        <taxon>Actinospica</taxon>
    </lineage>
</organism>
<dbReference type="Proteomes" id="UP000675781">
    <property type="component" value="Unassembled WGS sequence"/>
</dbReference>
<sequence>MDTHLTDADALVRAWKSPGAGRDAASAHPAGQIQLRAPRRLGRRAELLSELQCGHGAFTEMVTITTSMSTPGR</sequence>
<dbReference type="RefSeq" id="WP_212532211.1">
    <property type="nucleotide sequence ID" value="NZ_JAGSOG010000227.1"/>
</dbReference>
<keyword evidence="3" id="KW-1185">Reference proteome</keyword>
<comment type="caution">
    <text evidence="2">The sequence shown here is derived from an EMBL/GenBank/DDBJ whole genome shotgun (WGS) entry which is preliminary data.</text>
</comment>
<evidence type="ECO:0000256" key="1">
    <source>
        <dbReference type="SAM" id="MobiDB-lite"/>
    </source>
</evidence>
<protein>
    <submittedName>
        <fullName evidence="2">Uncharacterized protein</fullName>
    </submittedName>
</protein>
<evidence type="ECO:0000313" key="2">
    <source>
        <dbReference type="EMBL" id="MBR7837744.1"/>
    </source>
</evidence>